<keyword evidence="3" id="KW-1185">Reference proteome</keyword>
<name>A0A2P1PTC2_9GAMM</name>
<dbReference type="Proteomes" id="UP000241074">
    <property type="component" value="Chromosome"/>
</dbReference>
<evidence type="ECO:0000313" key="3">
    <source>
        <dbReference type="Proteomes" id="UP000241074"/>
    </source>
</evidence>
<proteinExistence type="predicted"/>
<dbReference type="AlphaFoldDB" id="A0A2P1PTC2"/>
<accession>A0A2P1PTC2</accession>
<dbReference type="Gene3D" id="1.10.3680.10">
    <property type="entry name" value="TerB-like"/>
    <property type="match status" value="1"/>
</dbReference>
<dbReference type="KEGG" id="xba:C7S18_13115"/>
<dbReference type="InterPro" id="IPR007791">
    <property type="entry name" value="DjlA_N"/>
</dbReference>
<protein>
    <recommendedName>
        <fullName evidence="1">Co-chaperone DjlA N-terminal domain-containing protein</fullName>
    </recommendedName>
</protein>
<dbReference type="Pfam" id="PF05099">
    <property type="entry name" value="TerB"/>
    <property type="match status" value="1"/>
</dbReference>
<reference evidence="2 3" key="1">
    <citation type="submission" date="2018-03" db="EMBL/GenBank/DDBJ databases">
        <title>Ahniella affigens gen. nov., sp. nov., a gammaproteobacterium isolated from sandy soil near a stream.</title>
        <authorList>
            <person name="Ko Y."/>
            <person name="Kim J.-H."/>
        </authorList>
    </citation>
    <scope>NUCLEOTIDE SEQUENCE [LARGE SCALE GENOMIC DNA]</scope>
    <source>
        <strain evidence="2 3">D13</strain>
    </source>
</reference>
<dbReference type="EMBL" id="CP027860">
    <property type="protein sequence ID" value="AVP98081.1"/>
    <property type="molecule type" value="Genomic_DNA"/>
</dbReference>
<feature type="domain" description="Co-chaperone DjlA N-terminal" evidence="1">
    <location>
        <begin position="38"/>
        <end position="147"/>
    </location>
</feature>
<reference evidence="2 3" key="2">
    <citation type="submission" date="2018-03" db="EMBL/GenBank/DDBJ databases">
        <authorList>
            <person name="Keele B.F."/>
        </authorList>
    </citation>
    <scope>NUCLEOTIDE SEQUENCE [LARGE SCALE GENOMIC DNA]</scope>
    <source>
        <strain evidence="2 3">D13</strain>
    </source>
</reference>
<dbReference type="SUPFAM" id="SSF158682">
    <property type="entry name" value="TerB-like"/>
    <property type="match status" value="1"/>
</dbReference>
<dbReference type="InterPro" id="IPR029024">
    <property type="entry name" value="TerB-like"/>
</dbReference>
<gene>
    <name evidence="2" type="ORF">C7S18_13115</name>
</gene>
<dbReference type="RefSeq" id="WP_106892001.1">
    <property type="nucleotide sequence ID" value="NZ_CP027860.1"/>
</dbReference>
<sequence length="159" mass="17317">MATEKKPGILKDIGAAVRDLFASNKIDDAERLTLEVLFGLLGALARADSIVTSHETDLVNSLMDELDLAIAGRRVAKESFDRGRQNQLDAKTEINRFLVAYPVGTPEVGKLYDALLRLAAADGRIRPREVEFLEVVTIALGFTADTLKARLKIIAPSAL</sequence>
<evidence type="ECO:0000259" key="1">
    <source>
        <dbReference type="Pfam" id="PF05099"/>
    </source>
</evidence>
<organism evidence="2 3">
    <name type="scientific">Ahniella affigens</name>
    <dbReference type="NCBI Taxonomy" id="2021234"/>
    <lineage>
        <taxon>Bacteria</taxon>
        <taxon>Pseudomonadati</taxon>
        <taxon>Pseudomonadota</taxon>
        <taxon>Gammaproteobacteria</taxon>
        <taxon>Lysobacterales</taxon>
        <taxon>Rhodanobacteraceae</taxon>
        <taxon>Ahniella</taxon>
    </lineage>
</organism>
<evidence type="ECO:0000313" key="2">
    <source>
        <dbReference type="EMBL" id="AVP98081.1"/>
    </source>
</evidence>
<dbReference type="OrthoDB" id="6064876at2"/>